<name>A0AC60W218_9ARCH</name>
<dbReference type="EMBL" id="JACENC010000113">
    <property type="protein sequence ID" value="MBA4453852.1"/>
    <property type="molecule type" value="Genomic_DNA"/>
</dbReference>
<reference evidence="1 2" key="1">
    <citation type="journal article" date="2020" name="Appl. Environ. Microbiol.">
        <title>Genomic Characteristics of a Novel Species of Ammonia-Oxidizing Archaea from the Jiulong River Estuary.</title>
        <authorList>
            <person name="Zou D."/>
            <person name="Wan R."/>
            <person name="Han L."/>
            <person name="Xu M.N."/>
            <person name="Liu Y."/>
            <person name="Liu H."/>
            <person name="Kao S.J."/>
            <person name="Li M."/>
        </authorList>
    </citation>
    <scope>NUCLEOTIDE SEQUENCE [LARGE SCALE GENOMIC DNA]</scope>
    <source>
        <strain evidence="1">W2bin3</strain>
    </source>
</reference>
<dbReference type="Proteomes" id="UP000526786">
    <property type="component" value="Unassembled WGS sequence"/>
</dbReference>
<evidence type="ECO:0000313" key="1">
    <source>
        <dbReference type="EMBL" id="MBA4453852.1"/>
    </source>
</evidence>
<protein>
    <submittedName>
        <fullName evidence="1">Pyridoxamine 5'-phosphate oxidase family protein</fullName>
    </submittedName>
</protein>
<gene>
    <name evidence="1" type="ORF">H2B05_02770</name>
</gene>
<organism evidence="1 2">
    <name type="scientific">Candidatus Nitrosomaritimum aestuariumsis</name>
    <dbReference type="NCBI Taxonomy" id="3342354"/>
    <lineage>
        <taxon>Archaea</taxon>
        <taxon>Nitrososphaerota</taxon>
        <taxon>Nitrososphaeria</taxon>
        <taxon>Nitrosopumilales</taxon>
        <taxon>Nitrosopumilaceae</taxon>
        <taxon>Candidatus Nitrosomaritimum</taxon>
    </lineage>
</organism>
<sequence>MVKIPEEIKEFFEDQGVFVVGTTSGGSIANVSPRIFFKIDEEVVYWLDFFKHKSYKNFKANPWTTIAVFNKDNLKGYQFRGTVSFITDEPTKSQIKNSIISETLERSSSQKIKSLSNQDAEVIQFEVKVCYSLNPEEYSDMPIGSDTDSTQVFS</sequence>
<comment type="caution">
    <text evidence="1">The sequence shown here is derived from an EMBL/GenBank/DDBJ whole genome shotgun (WGS) entry which is preliminary data.</text>
</comment>
<accession>A0AC60W218</accession>
<proteinExistence type="predicted"/>
<evidence type="ECO:0000313" key="2">
    <source>
        <dbReference type="Proteomes" id="UP000526786"/>
    </source>
</evidence>